<keyword evidence="3" id="KW-1185">Reference proteome</keyword>
<evidence type="ECO:0000256" key="1">
    <source>
        <dbReference type="SAM" id="MobiDB-lite"/>
    </source>
</evidence>
<organism evidence="2 3">
    <name type="scientific">Xanthomonas dyei</name>
    <dbReference type="NCBI Taxonomy" id="743699"/>
    <lineage>
        <taxon>Bacteria</taxon>
        <taxon>Pseudomonadati</taxon>
        <taxon>Pseudomonadota</taxon>
        <taxon>Gammaproteobacteria</taxon>
        <taxon>Lysobacterales</taxon>
        <taxon>Lysobacteraceae</taxon>
        <taxon>Xanthomonas</taxon>
    </lineage>
</organism>
<reference evidence="2 3" key="1">
    <citation type="submission" date="2022-08" db="EMBL/GenBank/DDBJ databases">
        <title>Whole genome sequencing-based tracing of a 2022 introduction and outbreak of Xanthomonas hortorum pv. pelargonii.</title>
        <authorList>
            <person name="Iruegas-Bocardo F."/>
            <person name="Weisberg A.K."/>
            <person name="Riutta E.R."/>
            <person name="Kilday K."/>
            <person name="Bonkowski J.C."/>
            <person name="Creswell T."/>
            <person name="Daughtrey M.L."/>
            <person name="Rane K."/>
            <person name="Grunwald N.J."/>
            <person name="Chang J.H."/>
            <person name="Putnam M.L."/>
        </authorList>
    </citation>
    <scope>NUCLEOTIDE SEQUENCE [LARGE SCALE GENOMIC DNA]</scope>
    <source>
        <strain evidence="2 3">22-325</strain>
    </source>
</reference>
<dbReference type="GeneID" id="95582662"/>
<feature type="compositionally biased region" description="Basic and acidic residues" evidence="1">
    <location>
        <begin position="80"/>
        <end position="93"/>
    </location>
</feature>
<sequence>MSAWQCLSPLGGLVGGGAVAEQTARNFVASSRRHRRVKHFPSRFDKVNPLARRTLASLITSRSVAIMQIRPDSPFYDPHYGIDPDHHDRRPPSEDANAEAVHNAQQQMNGFLGDLQAVSENTRHALAAARLAQQRRGTQSSNYPRNSEYQSRGGGGLPGTSPHRSHGHFHSSSNVHAPAAPQNHLDRMMANFDPGREQERRLRMRNEAFHGPQTGTSQTRPYGERPYSNAGADAVGAFMQQTNDFLNQIGAASHYQQNMQNAPVFPAQTGTPQMRPYPGNVQHPGTGSRWQGSAPRHQTWDTGVPYANAGADAVESLRRQTAEFTANLGAAHDHQQQMLDRLMQLRRDRHANTRN</sequence>
<protein>
    <recommendedName>
        <fullName evidence="4">Avirulence protein</fullName>
    </recommendedName>
</protein>
<evidence type="ECO:0008006" key="4">
    <source>
        <dbReference type="Google" id="ProtNLM"/>
    </source>
</evidence>
<dbReference type="Proteomes" id="UP001304534">
    <property type="component" value="Chromosome"/>
</dbReference>
<gene>
    <name evidence="2" type="ORF">NYR99_02290</name>
</gene>
<evidence type="ECO:0000313" key="2">
    <source>
        <dbReference type="EMBL" id="WOB26856.1"/>
    </source>
</evidence>
<accession>A0ABZ0DEH2</accession>
<feature type="region of interest" description="Disordered" evidence="1">
    <location>
        <begin position="131"/>
        <end position="179"/>
    </location>
</feature>
<name>A0ABZ0DEH2_9XANT</name>
<feature type="region of interest" description="Disordered" evidence="1">
    <location>
        <begin position="77"/>
        <end position="97"/>
    </location>
</feature>
<dbReference type="RefSeq" id="WP_316690012.1">
    <property type="nucleotide sequence ID" value="NZ_CP103837.1"/>
</dbReference>
<feature type="compositionally biased region" description="Polar residues" evidence="1">
    <location>
        <begin position="137"/>
        <end position="150"/>
    </location>
</feature>
<evidence type="ECO:0000313" key="3">
    <source>
        <dbReference type="Proteomes" id="UP001304534"/>
    </source>
</evidence>
<dbReference type="EMBL" id="CP103840">
    <property type="protein sequence ID" value="WOB26856.1"/>
    <property type="molecule type" value="Genomic_DNA"/>
</dbReference>
<proteinExistence type="predicted"/>